<sequence>MSTIVRSIPMPARALAAFWTALVLLFAAPGAGAQSAASVTLPNLLVVNSPIQNFSRLEDERGARIGVSVTIGYDASWRPVHAMLEAAALKTPAHRAGPGAVRDAALALRFLCGISADRRARRSGAAGVQIMSPHFQTQPDQRVFVPKENSFTQPAAKS</sequence>
<keyword evidence="1" id="KW-0732">Signal</keyword>
<keyword evidence="3" id="KW-1185">Reference proteome</keyword>
<feature type="signal peptide" evidence="1">
    <location>
        <begin position="1"/>
        <end position="33"/>
    </location>
</feature>
<evidence type="ECO:0000313" key="2">
    <source>
        <dbReference type="EMBL" id="SAL74392.1"/>
    </source>
</evidence>
<dbReference type="EMBL" id="FCNZ02000024">
    <property type="protein sequence ID" value="SAL74392.1"/>
    <property type="molecule type" value="Genomic_DNA"/>
</dbReference>
<gene>
    <name evidence="2" type="ORF">AWB66_04991</name>
</gene>
<reference evidence="2" key="1">
    <citation type="submission" date="2016-01" db="EMBL/GenBank/DDBJ databases">
        <authorList>
            <person name="Peeters Charlotte."/>
        </authorList>
    </citation>
    <scope>NUCLEOTIDE SEQUENCE</scope>
    <source>
        <strain evidence="2">LMG 22936</strain>
    </source>
</reference>
<dbReference type="AlphaFoldDB" id="A0A158JZP8"/>
<accession>A0A158JZP8</accession>
<feature type="chain" id="PRO_5011120372" evidence="1">
    <location>
        <begin position="34"/>
        <end position="158"/>
    </location>
</feature>
<dbReference type="STRING" id="326475.AWB66_04991"/>
<organism evidence="2 3">
    <name type="scientific">Caballeronia telluris</name>
    <dbReference type="NCBI Taxonomy" id="326475"/>
    <lineage>
        <taxon>Bacteria</taxon>
        <taxon>Pseudomonadati</taxon>
        <taxon>Pseudomonadota</taxon>
        <taxon>Betaproteobacteria</taxon>
        <taxon>Burkholderiales</taxon>
        <taxon>Burkholderiaceae</taxon>
        <taxon>Caballeronia</taxon>
    </lineage>
</organism>
<proteinExistence type="predicted"/>
<dbReference type="Proteomes" id="UP000054717">
    <property type="component" value="Unassembled WGS sequence"/>
</dbReference>
<evidence type="ECO:0000313" key="3">
    <source>
        <dbReference type="Proteomes" id="UP000054717"/>
    </source>
</evidence>
<dbReference type="RefSeq" id="WP_087632767.1">
    <property type="nucleotide sequence ID" value="NZ_FCNZ02000024.1"/>
</dbReference>
<evidence type="ECO:0000256" key="1">
    <source>
        <dbReference type="SAM" id="SignalP"/>
    </source>
</evidence>
<protein>
    <submittedName>
        <fullName evidence="2">Uncharacterized protein</fullName>
    </submittedName>
</protein>
<comment type="caution">
    <text evidence="2">The sequence shown here is derived from an EMBL/GenBank/DDBJ whole genome shotgun (WGS) entry which is preliminary data.</text>
</comment>
<name>A0A158JZP8_9BURK</name>